<dbReference type="PANTHER" id="PTHR31118">
    <property type="entry name" value="CYCLASE-LIKE PROTEIN 2"/>
    <property type="match status" value="1"/>
</dbReference>
<reference evidence="1 2" key="1">
    <citation type="submission" date="2021-10" db="EMBL/GenBank/DDBJ databases">
        <title>Anaerobic single-cell dispensing facilitates the cultivation of human gut bacteria.</title>
        <authorList>
            <person name="Afrizal A."/>
        </authorList>
    </citation>
    <scope>NUCLEOTIDE SEQUENCE [LARGE SCALE GENOMIC DNA]</scope>
    <source>
        <strain evidence="1 2">CLA-AA-H200</strain>
    </source>
</reference>
<dbReference type="InterPro" id="IPR037175">
    <property type="entry name" value="KFase_sf"/>
</dbReference>
<dbReference type="PANTHER" id="PTHR31118:SF32">
    <property type="entry name" value="KYNURENINE FORMAMIDASE"/>
    <property type="match status" value="1"/>
</dbReference>
<evidence type="ECO:0000313" key="2">
    <source>
        <dbReference type="Proteomes" id="UP001198151"/>
    </source>
</evidence>
<name>A0ABS8FUM3_9FIRM</name>
<protein>
    <submittedName>
        <fullName evidence="1">Cyclase family protein</fullName>
    </submittedName>
</protein>
<sequence length="234" mass="26719">MRKISDLTLPIVPHWRCPIKIEPAKSIKDGDAANVTHFDLQTHWYTHIDAPLHQLADGKTLNDFPLEILVDKAVLLDVSYVQPHAPITAEMLKKALDEAVPAGQEVPKIVIVKTCWEQKTPWQSYEYWDNAPFIADDAAQFLYDLHPNVVGFDFPQDYDIRRLRTEDEHNLTLTTHIYLLKKDILMIEYMTNLWSVKNSIVDFVGLPTALENADGAQIRCIAIEDVEDAEDAED</sequence>
<comment type="caution">
    <text evidence="1">The sequence shown here is derived from an EMBL/GenBank/DDBJ whole genome shotgun (WGS) entry which is preliminary data.</text>
</comment>
<evidence type="ECO:0000313" key="1">
    <source>
        <dbReference type="EMBL" id="MCC2253063.1"/>
    </source>
</evidence>
<dbReference type="EMBL" id="JAJEQX010000001">
    <property type="protein sequence ID" value="MCC2253063.1"/>
    <property type="molecule type" value="Genomic_DNA"/>
</dbReference>
<dbReference type="Pfam" id="PF04199">
    <property type="entry name" value="Cyclase"/>
    <property type="match status" value="1"/>
</dbReference>
<dbReference type="RefSeq" id="WP_227706222.1">
    <property type="nucleotide sequence ID" value="NZ_JAJEQX010000001.1"/>
</dbReference>
<dbReference type="InterPro" id="IPR007325">
    <property type="entry name" value="KFase/CYL"/>
</dbReference>
<keyword evidence="2" id="KW-1185">Reference proteome</keyword>
<accession>A0ABS8FUM3</accession>
<dbReference type="SUPFAM" id="SSF102198">
    <property type="entry name" value="Putative cyclase"/>
    <property type="match status" value="1"/>
</dbReference>
<gene>
    <name evidence="1" type="ORF">LKD70_01170</name>
</gene>
<organism evidence="1 2">
    <name type="scientific">Ruminococcus turbiniformis</name>
    <dbReference type="NCBI Taxonomy" id="2881258"/>
    <lineage>
        <taxon>Bacteria</taxon>
        <taxon>Bacillati</taxon>
        <taxon>Bacillota</taxon>
        <taxon>Clostridia</taxon>
        <taxon>Eubacteriales</taxon>
        <taxon>Oscillospiraceae</taxon>
        <taxon>Ruminococcus</taxon>
    </lineage>
</organism>
<dbReference type="Proteomes" id="UP001198151">
    <property type="component" value="Unassembled WGS sequence"/>
</dbReference>
<dbReference type="Gene3D" id="3.50.30.50">
    <property type="entry name" value="Putative cyclase"/>
    <property type="match status" value="1"/>
</dbReference>
<proteinExistence type="predicted"/>